<dbReference type="PANTHER" id="PTHR33867:SF1">
    <property type="entry name" value="RIBOSOME MATURATION FACTOR RIMP"/>
    <property type="match status" value="1"/>
</dbReference>
<dbReference type="SUPFAM" id="SSF75420">
    <property type="entry name" value="YhbC-like, N-terminal domain"/>
    <property type="match status" value="1"/>
</dbReference>
<feature type="domain" description="Ribosome maturation factor RimP N-terminal" evidence="5">
    <location>
        <begin position="12"/>
        <end position="85"/>
    </location>
</feature>
<dbReference type="Pfam" id="PF17384">
    <property type="entry name" value="DUF150_C"/>
    <property type="match status" value="1"/>
</dbReference>
<dbReference type="Gene3D" id="3.30.300.70">
    <property type="entry name" value="RimP-like superfamily, N-terminal"/>
    <property type="match status" value="1"/>
</dbReference>
<dbReference type="GO" id="GO:0005829">
    <property type="term" value="C:cytosol"/>
    <property type="evidence" value="ECO:0007669"/>
    <property type="project" value="TreeGrafter"/>
</dbReference>
<evidence type="ECO:0000313" key="8">
    <source>
        <dbReference type="Proteomes" id="UP000641932"/>
    </source>
</evidence>
<evidence type="ECO:0000259" key="6">
    <source>
        <dbReference type="Pfam" id="PF17384"/>
    </source>
</evidence>
<evidence type="ECO:0000256" key="2">
    <source>
        <dbReference type="ARBA" id="ARBA00022517"/>
    </source>
</evidence>
<comment type="similarity">
    <text evidence="3">Belongs to the RimP family.</text>
</comment>
<gene>
    <name evidence="3 7" type="primary">rimP</name>
    <name evidence="7" type="ORF">GCM10012280_46380</name>
</gene>
<dbReference type="InterPro" id="IPR028989">
    <property type="entry name" value="RimP_N"/>
</dbReference>
<keyword evidence="8" id="KW-1185">Reference proteome</keyword>
<dbReference type="SUPFAM" id="SSF74942">
    <property type="entry name" value="YhbC-like, C-terminal domain"/>
    <property type="match status" value="1"/>
</dbReference>
<keyword evidence="2 3" id="KW-0690">Ribosome biogenesis</keyword>
<dbReference type="CDD" id="cd01734">
    <property type="entry name" value="YlxS_C"/>
    <property type="match status" value="1"/>
</dbReference>
<accession>A0A918E056</accession>
<comment type="function">
    <text evidence="3">Required for maturation of 30S ribosomal subunits.</text>
</comment>
<reference evidence="7" key="2">
    <citation type="submission" date="2020-09" db="EMBL/GenBank/DDBJ databases">
        <authorList>
            <person name="Sun Q."/>
            <person name="Zhou Y."/>
        </authorList>
    </citation>
    <scope>NUCLEOTIDE SEQUENCE</scope>
    <source>
        <strain evidence="7">CGMCC 4.7201</strain>
    </source>
</reference>
<dbReference type="GO" id="GO:0000028">
    <property type="term" value="P:ribosomal small subunit assembly"/>
    <property type="evidence" value="ECO:0007669"/>
    <property type="project" value="TreeGrafter"/>
</dbReference>
<name>A0A918E056_9ACTN</name>
<reference evidence="7" key="1">
    <citation type="journal article" date="2014" name="Int. J. Syst. Evol. Microbiol.">
        <title>Complete genome sequence of Corynebacterium casei LMG S-19264T (=DSM 44701T), isolated from a smear-ripened cheese.</title>
        <authorList>
            <consortium name="US DOE Joint Genome Institute (JGI-PGF)"/>
            <person name="Walter F."/>
            <person name="Albersmeier A."/>
            <person name="Kalinowski J."/>
            <person name="Ruckert C."/>
        </authorList>
    </citation>
    <scope>NUCLEOTIDE SEQUENCE</scope>
    <source>
        <strain evidence="7">CGMCC 4.7201</strain>
    </source>
</reference>
<dbReference type="InterPro" id="IPR028998">
    <property type="entry name" value="RimP_C"/>
</dbReference>
<dbReference type="HAMAP" id="MF_01077">
    <property type="entry name" value="RimP"/>
    <property type="match status" value="1"/>
</dbReference>
<dbReference type="PANTHER" id="PTHR33867">
    <property type="entry name" value="RIBOSOME MATURATION FACTOR RIMP"/>
    <property type="match status" value="1"/>
</dbReference>
<dbReference type="InterPro" id="IPR036847">
    <property type="entry name" value="RimP_C_sf"/>
</dbReference>
<dbReference type="InterPro" id="IPR035956">
    <property type="entry name" value="RimP_N_sf"/>
</dbReference>
<dbReference type="EMBL" id="BMMS01000021">
    <property type="protein sequence ID" value="GGO93569.1"/>
    <property type="molecule type" value="Genomic_DNA"/>
</dbReference>
<dbReference type="InterPro" id="IPR003728">
    <property type="entry name" value="Ribosome_maturation_RimP"/>
</dbReference>
<feature type="compositionally biased region" description="Basic and acidic residues" evidence="4">
    <location>
        <begin position="176"/>
        <end position="198"/>
    </location>
</feature>
<dbReference type="Proteomes" id="UP000641932">
    <property type="component" value="Unassembled WGS sequence"/>
</dbReference>
<evidence type="ECO:0000256" key="1">
    <source>
        <dbReference type="ARBA" id="ARBA00022490"/>
    </source>
</evidence>
<dbReference type="GO" id="GO:0006412">
    <property type="term" value="P:translation"/>
    <property type="evidence" value="ECO:0007669"/>
    <property type="project" value="TreeGrafter"/>
</dbReference>
<evidence type="ECO:0000256" key="3">
    <source>
        <dbReference type="HAMAP-Rule" id="MF_01077"/>
    </source>
</evidence>
<feature type="region of interest" description="Disordered" evidence="4">
    <location>
        <begin position="155"/>
        <end position="219"/>
    </location>
</feature>
<evidence type="ECO:0000313" key="7">
    <source>
        <dbReference type="EMBL" id="GGO93569.1"/>
    </source>
</evidence>
<keyword evidence="1 3" id="KW-0963">Cytoplasm</keyword>
<protein>
    <recommendedName>
        <fullName evidence="3">Ribosome maturation factor RimP</fullName>
    </recommendedName>
</protein>
<comment type="caution">
    <text evidence="7">The sequence shown here is derived from an EMBL/GenBank/DDBJ whole genome shotgun (WGS) entry which is preliminary data.</text>
</comment>
<dbReference type="RefSeq" id="WP_189133714.1">
    <property type="nucleotide sequence ID" value="NZ_BMMS01000021.1"/>
</dbReference>
<evidence type="ECO:0000259" key="5">
    <source>
        <dbReference type="Pfam" id="PF02576"/>
    </source>
</evidence>
<feature type="domain" description="Ribosome maturation factor RimP C-terminal" evidence="6">
    <location>
        <begin position="88"/>
        <end position="155"/>
    </location>
</feature>
<organism evidence="7 8">
    <name type="scientific">Wenjunlia tyrosinilytica</name>
    <dbReference type="NCBI Taxonomy" id="1544741"/>
    <lineage>
        <taxon>Bacteria</taxon>
        <taxon>Bacillati</taxon>
        <taxon>Actinomycetota</taxon>
        <taxon>Actinomycetes</taxon>
        <taxon>Kitasatosporales</taxon>
        <taxon>Streptomycetaceae</taxon>
        <taxon>Wenjunlia</taxon>
    </lineage>
</organism>
<comment type="subcellular location">
    <subcellularLocation>
        <location evidence="3">Cytoplasm</location>
    </subcellularLocation>
</comment>
<dbReference type="NCBIfam" id="NF000930">
    <property type="entry name" value="PRK00092.2-2"/>
    <property type="match status" value="1"/>
</dbReference>
<proteinExistence type="inferred from homology"/>
<evidence type="ECO:0000256" key="4">
    <source>
        <dbReference type="SAM" id="MobiDB-lite"/>
    </source>
</evidence>
<dbReference type="AlphaFoldDB" id="A0A918E056"/>
<dbReference type="Pfam" id="PF02576">
    <property type="entry name" value="RimP_N"/>
    <property type="match status" value="1"/>
</dbReference>
<feature type="compositionally biased region" description="Basic and acidic residues" evidence="4">
    <location>
        <begin position="155"/>
        <end position="165"/>
    </location>
</feature>
<sequence length="219" mass="23419">MSTTQSDRLRALLDPLVSRSGAELEEVKLTTAGRRRQLLVVVDSDGGVPLDLVAELSRGISKALDDSDVMGGAPYVLEVTSPGVDRPLTEPRHFKRALGRMVKAQLAGGGEVTARITDIDDEGLDLEVPGVKGRKPTRRRLAFDEIAKARVEVEFSRKSDDKLDPVGDDGSEADDRDTHEDSGAHDSGAHDSGAHDSADTDTDSADTDSGTNDENKEEA</sequence>
<feature type="compositionally biased region" description="Acidic residues" evidence="4">
    <location>
        <begin position="166"/>
        <end position="175"/>
    </location>
</feature>